<dbReference type="CDD" id="cd00130">
    <property type="entry name" value="PAS"/>
    <property type="match status" value="1"/>
</dbReference>
<dbReference type="InterPro" id="IPR005467">
    <property type="entry name" value="His_kinase_dom"/>
</dbReference>
<evidence type="ECO:0000256" key="3">
    <source>
        <dbReference type="ARBA" id="ARBA00022553"/>
    </source>
</evidence>
<dbReference type="EC" id="2.7.13.3" evidence="2"/>
<dbReference type="InterPro" id="IPR003594">
    <property type="entry name" value="HATPase_dom"/>
</dbReference>
<dbReference type="PRINTS" id="PR00344">
    <property type="entry name" value="BCTRLSENSOR"/>
</dbReference>
<dbReference type="Pfam" id="PF02518">
    <property type="entry name" value="HATPase_c"/>
    <property type="match status" value="1"/>
</dbReference>
<dbReference type="InterPro" id="IPR004358">
    <property type="entry name" value="Sig_transdc_His_kin-like_C"/>
</dbReference>
<organism evidence="9 10">
    <name type="scientific">Halolamina litorea</name>
    <dbReference type="NCBI Taxonomy" id="1515593"/>
    <lineage>
        <taxon>Archaea</taxon>
        <taxon>Methanobacteriati</taxon>
        <taxon>Methanobacteriota</taxon>
        <taxon>Stenosarchaea group</taxon>
        <taxon>Halobacteria</taxon>
        <taxon>Halobacteriales</taxon>
        <taxon>Haloferacaceae</taxon>
    </lineage>
</organism>
<evidence type="ECO:0000259" key="7">
    <source>
        <dbReference type="PROSITE" id="PS50109"/>
    </source>
</evidence>
<sequence>MDDGGVDLPDLVTDLDINVVVHDPESGRIVDVDRSAAELYGRPRQRLRGMSIGDLTPPSTRFTQQDAVSRVRTAATGESGSFEWQIQRANGELRWIRVHLGATTIDGVEYVVAEIEDITEYRAREQRLRLLSRIVRHNLRNRANVLMGYADRISRAIEDEALEEEIETIMDVTTEVGTLSDSVRQLEEIAEPDATERTIVDLGELVAPVVADFREEYPEVDLSYEASPGVHVVADQGLEYAIEHAIENAIVHNDQATPTVSVSVSEDTGRKNGKVQVRDNGPPIPESEIRVLEADVESSSTYHGSGVGLWIIQWCVDSLGGELRFGENEPRGNVLDVFLPRSDAVSG</sequence>
<dbReference type="InterPro" id="IPR013656">
    <property type="entry name" value="PAS_4"/>
</dbReference>
<comment type="catalytic activity">
    <reaction evidence="1">
        <text>ATP + protein L-histidine = ADP + protein N-phospho-L-histidine.</text>
        <dbReference type="EC" id="2.7.13.3"/>
    </reaction>
</comment>
<evidence type="ECO:0000256" key="2">
    <source>
        <dbReference type="ARBA" id="ARBA00012438"/>
    </source>
</evidence>
<dbReference type="InterPro" id="IPR000700">
    <property type="entry name" value="PAS-assoc_C"/>
</dbReference>
<dbReference type="Proteomes" id="UP001597139">
    <property type="component" value="Unassembled WGS sequence"/>
</dbReference>
<accession>A0ABD6BRY8</accession>
<dbReference type="SMART" id="SM00091">
    <property type="entry name" value="PAS"/>
    <property type="match status" value="1"/>
</dbReference>
<keyword evidence="9" id="KW-0067">ATP-binding</keyword>
<dbReference type="InterPro" id="IPR001610">
    <property type="entry name" value="PAC"/>
</dbReference>
<dbReference type="InterPro" id="IPR052162">
    <property type="entry name" value="Sensor_kinase/Photoreceptor"/>
</dbReference>
<dbReference type="GO" id="GO:0004673">
    <property type="term" value="F:protein histidine kinase activity"/>
    <property type="evidence" value="ECO:0007669"/>
    <property type="project" value="UniProtKB-EC"/>
</dbReference>
<keyword evidence="3" id="KW-0597">Phosphoprotein</keyword>
<feature type="domain" description="Histidine kinase" evidence="7">
    <location>
        <begin position="134"/>
        <end position="343"/>
    </location>
</feature>
<dbReference type="SMART" id="SM00086">
    <property type="entry name" value="PAC"/>
    <property type="match status" value="1"/>
</dbReference>
<comment type="caution">
    <text evidence="9">The sequence shown here is derived from an EMBL/GenBank/DDBJ whole genome shotgun (WGS) entry which is preliminary data.</text>
</comment>
<evidence type="ECO:0000313" key="9">
    <source>
        <dbReference type="EMBL" id="MFD1567854.1"/>
    </source>
</evidence>
<dbReference type="PANTHER" id="PTHR43304:SF1">
    <property type="entry name" value="PAC DOMAIN-CONTAINING PROTEIN"/>
    <property type="match status" value="1"/>
</dbReference>
<dbReference type="SMART" id="SM00387">
    <property type="entry name" value="HATPase_c"/>
    <property type="match status" value="1"/>
</dbReference>
<keyword evidence="5" id="KW-0418">Kinase</keyword>
<dbReference type="SUPFAM" id="SSF55874">
    <property type="entry name" value="ATPase domain of HSP90 chaperone/DNA topoisomerase II/histidine kinase"/>
    <property type="match status" value="1"/>
</dbReference>
<evidence type="ECO:0000256" key="4">
    <source>
        <dbReference type="ARBA" id="ARBA00022679"/>
    </source>
</evidence>
<keyword evidence="9" id="KW-0547">Nucleotide-binding</keyword>
<dbReference type="RefSeq" id="WP_267646977.1">
    <property type="nucleotide sequence ID" value="NZ_JANHGR010000001.1"/>
</dbReference>
<evidence type="ECO:0000259" key="8">
    <source>
        <dbReference type="PROSITE" id="PS50113"/>
    </source>
</evidence>
<evidence type="ECO:0000256" key="5">
    <source>
        <dbReference type="ARBA" id="ARBA00022777"/>
    </source>
</evidence>
<keyword evidence="10" id="KW-1185">Reference proteome</keyword>
<feature type="domain" description="PAC" evidence="8">
    <location>
        <begin position="80"/>
        <end position="130"/>
    </location>
</feature>
<dbReference type="AlphaFoldDB" id="A0ABD6BRY8"/>
<dbReference type="PROSITE" id="PS50109">
    <property type="entry name" value="HIS_KIN"/>
    <property type="match status" value="1"/>
</dbReference>
<dbReference type="InterPro" id="IPR036890">
    <property type="entry name" value="HATPase_C_sf"/>
</dbReference>
<dbReference type="InterPro" id="IPR000014">
    <property type="entry name" value="PAS"/>
</dbReference>
<dbReference type="PROSITE" id="PS50113">
    <property type="entry name" value="PAC"/>
    <property type="match status" value="1"/>
</dbReference>
<dbReference type="PANTHER" id="PTHR43304">
    <property type="entry name" value="PHYTOCHROME-LIKE PROTEIN CPH1"/>
    <property type="match status" value="1"/>
</dbReference>
<evidence type="ECO:0000256" key="6">
    <source>
        <dbReference type="SAM" id="MobiDB-lite"/>
    </source>
</evidence>
<dbReference type="Pfam" id="PF08448">
    <property type="entry name" value="PAS_4"/>
    <property type="match status" value="1"/>
</dbReference>
<evidence type="ECO:0000313" key="10">
    <source>
        <dbReference type="Proteomes" id="UP001597139"/>
    </source>
</evidence>
<dbReference type="EMBL" id="JBHUCZ010000009">
    <property type="protein sequence ID" value="MFD1567854.1"/>
    <property type="molecule type" value="Genomic_DNA"/>
</dbReference>
<protein>
    <recommendedName>
        <fullName evidence="2">histidine kinase</fullName>
        <ecNumber evidence="2">2.7.13.3</ecNumber>
    </recommendedName>
</protein>
<evidence type="ECO:0000256" key="1">
    <source>
        <dbReference type="ARBA" id="ARBA00000085"/>
    </source>
</evidence>
<dbReference type="GO" id="GO:0005524">
    <property type="term" value="F:ATP binding"/>
    <property type="evidence" value="ECO:0007669"/>
    <property type="project" value="UniProtKB-KW"/>
</dbReference>
<gene>
    <name evidence="9" type="ORF">ACFSAU_10140</name>
</gene>
<feature type="region of interest" description="Disordered" evidence="6">
    <location>
        <begin position="263"/>
        <end position="284"/>
    </location>
</feature>
<proteinExistence type="predicted"/>
<reference evidence="9 10" key="1">
    <citation type="journal article" date="2019" name="Int. J. Syst. Evol. Microbiol.">
        <title>The Global Catalogue of Microorganisms (GCM) 10K type strain sequencing project: providing services to taxonomists for standard genome sequencing and annotation.</title>
        <authorList>
            <consortium name="The Broad Institute Genomics Platform"/>
            <consortium name="The Broad Institute Genome Sequencing Center for Infectious Disease"/>
            <person name="Wu L."/>
            <person name="Ma J."/>
        </authorList>
    </citation>
    <scope>NUCLEOTIDE SEQUENCE [LARGE SCALE GENOMIC DNA]</scope>
    <source>
        <strain evidence="9 10">CGMCC 1.12859</strain>
    </source>
</reference>
<name>A0ABD6BRY8_9EURY</name>
<dbReference type="SUPFAM" id="SSF55785">
    <property type="entry name" value="PYP-like sensor domain (PAS domain)"/>
    <property type="match status" value="1"/>
</dbReference>
<keyword evidence="4" id="KW-0808">Transferase</keyword>
<dbReference type="InterPro" id="IPR035965">
    <property type="entry name" value="PAS-like_dom_sf"/>
</dbReference>
<dbReference type="NCBIfam" id="TIGR00229">
    <property type="entry name" value="sensory_box"/>
    <property type="match status" value="1"/>
</dbReference>
<dbReference type="Gene3D" id="3.30.565.10">
    <property type="entry name" value="Histidine kinase-like ATPase, C-terminal domain"/>
    <property type="match status" value="1"/>
</dbReference>
<dbReference type="Gene3D" id="3.30.450.20">
    <property type="entry name" value="PAS domain"/>
    <property type="match status" value="1"/>
</dbReference>